<dbReference type="Pfam" id="PF23598">
    <property type="entry name" value="LRR_14"/>
    <property type="match status" value="1"/>
</dbReference>
<dbReference type="GO" id="GO:0043531">
    <property type="term" value="F:ADP binding"/>
    <property type="evidence" value="ECO:0007669"/>
    <property type="project" value="InterPro"/>
</dbReference>
<reference evidence="10 13" key="3">
    <citation type="journal article" date="2022" name="G3 (Bethesda)">
        <title>Whole-genome sequence and methylome profiling of the almond [Prunus dulcis (Mill.) D.A. Webb] cultivar 'Nonpareil'.</title>
        <authorList>
            <person name="D'Amico-Willman K.M."/>
            <person name="Ouma W.Z."/>
            <person name="Meulia T."/>
            <person name="Sideli G.M."/>
            <person name="Gradziel T.M."/>
            <person name="Fresnedo-Ramirez J."/>
        </authorList>
    </citation>
    <scope>NUCLEOTIDE SEQUENCE [LARGE SCALE GENOMIC DNA]</scope>
    <source>
        <strain evidence="10">Clone GOH B32 T37-40</strain>
    </source>
</reference>
<dbReference type="Gramene" id="VVA41322">
    <property type="protein sequence ID" value="VVA41322"/>
    <property type="gene ID" value="Prudul26B013366"/>
</dbReference>
<dbReference type="SUPFAM" id="SSF52058">
    <property type="entry name" value="L domain-like"/>
    <property type="match status" value="1"/>
</dbReference>
<dbReference type="InterPro" id="IPR027417">
    <property type="entry name" value="P-loop_NTPase"/>
</dbReference>
<dbReference type="Gene3D" id="1.10.8.430">
    <property type="entry name" value="Helical domain of apoptotic protease-activating factors"/>
    <property type="match status" value="1"/>
</dbReference>
<protein>
    <submittedName>
        <fullName evidence="11">PREDICTED: putative disease</fullName>
    </submittedName>
</protein>
<dbReference type="GO" id="GO:0051707">
    <property type="term" value="P:response to other organism"/>
    <property type="evidence" value="ECO:0007669"/>
    <property type="project" value="UniProtKB-ARBA"/>
</dbReference>
<evidence type="ECO:0000256" key="5">
    <source>
        <dbReference type="ARBA" id="ARBA00022840"/>
    </source>
</evidence>
<dbReference type="Gene3D" id="1.10.10.10">
    <property type="entry name" value="Winged helix-like DNA-binding domain superfamily/Winged helix DNA-binding domain"/>
    <property type="match status" value="1"/>
</dbReference>
<keyword evidence="1" id="KW-0433">Leucine-rich repeat</keyword>
<dbReference type="SUPFAM" id="SSF52540">
    <property type="entry name" value="P-loop containing nucleoside triphosphate hydrolases"/>
    <property type="match status" value="1"/>
</dbReference>
<dbReference type="PANTHER" id="PTHR36766:SF70">
    <property type="entry name" value="DISEASE RESISTANCE PROTEIN RGA4"/>
    <property type="match status" value="1"/>
</dbReference>
<feature type="domain" description="Disease resistance R13L4/SHOC-2-like LRR" evidence="9">
    <location>
        <begin position="518"/>
        <end position="803"/>
    </location>
</feature>
<dbReference type="GO" id="GO:0005524">
    <property type="term" value="F:ATP binding"/>
    <property type="evidence" value="ECO:0007669"/>
    <property type="project" value="UniProtKB-KW"/>
</dbReference>
<proteinExistence type="predicted"/>
<dbReference type="Proteomes" id="UP001054821">
    <property type="component" value="Chromosome 8"/>
</dbReference>
<dbReference type="Pfam" id="PF23559">
    <property type="entry name" value="WHD_DRP"/>
    <property type="match status" value="1"/>
</dbReference>
<evidence type="ECO:0000256" key="3">
    <source>
        <dbReference type="ARBA" id="ARBA00022741"/>
    </source>
</evidence>
<name>A0A5E4GP83_PRUDU</name>
<dbReference type="InterPro" id="IPR032675">
    <property type="entry name" value="LRR_dom_sf"/>
</dbReference>
<dbReference type="InterPro" id="IPR055414">
    <property type="entry name" value="LRR_R13L4/SHOC2-like"/>
</dbReference>
<reference evidence="11" key="1">
    <citation type="submission" date="2019-07" db="EMBL/GenBank/DDBJ databases">
        <authorList>
            <person name="Alioto T."/>
            <person name="Alioto T."/>
            <person name="Gomez Garrido J."/>
        </authorList>
    </citation>
    <scope>NUCLEOTIDE SEQUENCE [LARGE SCALE GENOMIC DNA]</scope>
</reference>
<evidence type="ECO:0000256" key="1">
    <source>
        <dbReference type="ARBA" id="ARBA00022614"/>
    </source>
</evidence>
<dbReference type="EMBL" id="CABIKO010001253">
    <property type="protein sequence ID" value="VVA41322.1"/>
    <property type="molecule type" value="Genomic_DNA"/>
</dbReference>
<dbReference type="InterPro" id="IPR036388">
    <property type="entry name" value="WH-like_DNA-bd_sf"/>
</dbReference>
<sequence length="1022" mass="115751">MADPVVSPLLKVLFKRFNSLADAFLHDFNWEKMKDTLEELRSVVLEVEEQSLKNQSTKFWLMQIKDIAYDADGLVDDWELLRMKSRKKVCNCLPLYWHRSAAKMTGLLSRFEEVGSKYHLFDASKSVEKSPSFNVNAQSSSFVSDESVYGRYEDKEKILVMLFGSYHQDLNVIPVVGMGGIGKTTLAQLVYNDDRVKAHFNLTIWVTVGVEFDLVRIAEAILCDSTGRSQKLSNMDALETAVRDVLRGSRFLCVLDDVWSQNHSQWEILRGWFSAGASGSAVILTTRNISIASFMTRGSIYCLEPLSEEVCWSIFGSLAFGYMTPKAELEEIGKQIVRRCGGLPLAIKTLGGLMRYKTQVHEWLSIMNNDIWDNSDILAVLKLSYDHLPAHLKQCFAYCSVFPKDYAFNREKLIRLWIAEGFVESTFGEELEDVADEYFVELLHRSFFQDRMTDPNGITVEYQMHDLMHDLAQCVVGVESAIVEEKDSLHVSEKVRRISLVHESGSSKIPERVYGAKKLRTLFSFSGKFERIPLPFLNLRYLRVLGLSQRGIHELPDTIGTLNHLRYLDLSHTYIKSIPESIGKLKYLQTLELSECYNLVALPKAICLLTNLRHLDIRSCSLIHMPSGIGKLSFLQNLPAFILGKQANCAELIELRGLNLRGRLDIKNLENVINSAHAREAGLLQKLRLRSLGLSWGRNAHLAAAALSFEVLEGLVPPRGLEVLDITGYNGKVFPSWIASCLSNVVKVSLINCSCQQLPPLGMLPFLRDLFIKGMPAVCSISYDFYKNCNDIAFPALRQLELYDMPNLLEWKLDEKVESFPCLDTLTVKGCSKLTGLPSIPHLSNLALWHSDELLLASLAHLTSLSTLALNGLRDPKVFPWDMGSLNYIKQLTMYDCDNLESLFEDMRGFSSLQQLSILYCHKLESLPVGLRYLDSLKRLDIVGCEQLADILDIMHCLSSLEELIIEGCPMLRSFLYTDKPIRLQKLVIKGCPQLKINSGDFITEEDILWESDTREAHIPRT</sequence>
<evidence type="ECO:0000259" key="7">
    <source>
        <dbReference type="Pfam" id="PF18052"/>
    </source>
</evidence>
<evidence type="ECO:0000259" key="8">
    <source>
        <dbReference type="Pfam" id="PF23559"/>
    </source>
</evidence>
<organism evidence="11 12">
    <name type="scientific">Prunus dulcis</name>
    <name type="common">Almond</name>
    <name type="synonym">Amygdalus dulcis</name>
    <dbReference type="NCBI Taxonomy" id="3755"/>
    <lineage>
        <taxon>Eukaryota</taxon>
        <taxon>Viridiplantae</taxon>
        <taxon>Streptophyta</taxon>
        <taxon>Embryophyta</taxon>
        <taxon>Tracheophyta</taxon>
        <taxon>Spermatophyta</taxon>
        <taxon>Magnoliopsida</taxon>
        <taxon>eudicotyledons</taxon>
        <taxon>Gunneridae</taxon>
        <taxon>Pentapetalae</taxon>
        <taxon>rosids</taxon>
        <taxon>fabids</taxon>
        <taxon>Rosales</taxon>
        <taxon>Rosaceae</taxon>
        <taxon>Amygdaloideae</taxon>
        <taxon>Amygdaleae</taxon>
        <taxon>Prunus</taxon>
    </lineage>
</organism>
<evidence type="ECO:0000259" key="6">
    <source>
        <dbReference type="Pfam" id="PF00931"/>
    </source>
</evidence>
<dbReference type="InterPro" id="IPR002182">
    <property type="entry name" value="NB-ARC"/>
</dbReference>
<feature type="domain" description="NB-ARC" evidence="6">
    <location>
        <begin position="154"/>
        <end position="320"/>
    </location>
</feature>
<evidence type="ECO:0000313" key="12">
    <source>
        <dbReference type="Proteomes" id="UP000327085"/>
    </source>
</evidence>
<keyword evidence="2" id="KW-0677">Repeat</keyword>
<dbReference type="PRINTS" id="PR00364">
    <property type="entry name" value="DISEASERSIST"/>
</dbReference>
<feature type="domain" description="Disease resistance protein winged helix" evidence="8">
    <location>
        <begin position="401"/>
        <end position="472"/>
    </location>
</feature>
<dbReference type="InterPro" id="IPR041118">
    <property type="entry name" value="Rx_N"/>
</dbReference>
<keyword evidence="3" id="KW-0547">Nucleotide-binding</keyword>
<dbReference type="Pfam" id="PF18052">
    <property type="entry name" value="Rx_N"/>
    <property type="match status" value="1"/>
</dbReference>
<evidence type="ECO:0000313" key="11">
    <source>
        <dbReference type="EMBL" id="VVA41322.1"/>
    </source>
</evidence>
<reference evidence="12" key="2">
    <citation type="journal article" date="2020" name="Plant J.">
        <title>Transposons played a major role in the diversification between the closely related almond and peach genomes: results from the almond genome sequence.</title>
        <authorList>
            <person name="Alioto T."/>
            <person name="Alexiou K.G."/>
            <person name="Bardil A."/>
            <person name="Barteri F."/>
            <person name="Castanera R."/>
            <person name="Cruz F."/>
            <person name="Dhingra A."/>
            <person name="Duval H."/>
            <person name="Fernandez I Marti A."/>
            <person name="Frias L."/>
            <person name="Galan B."/>
            <person name="Garcia J.L."/>
            <person name="Howad W."/>
            <person name="Gomez-Garrido J."/>
            <person name="Gut M."/>
            <person name="Julca I."/>
            <person name="Morata J."/>
            <person name="Puigdomenech P."/>
            <person name="Ribeca P."/>
            <person name="Rubio Cabetas M.J."/>
            <person name="Vlasova A."/>
            <person name="Wirthensohn M."/>
            <person name="Garcia-Mas J."/>
            <person name="Gabaldon T."/>
            <person name="Casacuberta J.M."/>
            <person name="Arus P."/>
        </authorList>
    </citation>
    <scope>NUCLEOTIDE SEQUENCE [LARGE SCALE GENOMIC DNA]</scope>
    <source>
        <strain evidence="12">cv. Texas</strain>
    </source>
</reference>
<accession>A0A5E4GP83</accession>
<dbReference type="Gene3D" id="3.40.50.300">
    <property type="entry name" value="P-loop containing nucleotide triphosphate hydrolases"/>
    <property type="match status" value="1"/>
</dbReference>
<dbReference type="InParanoid" id="A0A5E4GP83"/>
<dbReference type="GO" id="GO:0006952">
    <property type="term" value="P:defense response"/>
    <property type="evidence" value="ECO:0007669"/>
    <property type="project" value="UniProtKB-KW"/>
</dbReference>
<dbReference type="PROSITE" id="PS51450">
    <property type="entry name" value="LRR"/>
    <property type="match status" value="1"/>
</dbReference>
<dbReference type="OMA" id="INSAHAR"/>
<keyword evidence="5" id="KW-0067">ATP-binding</keyword>
<evidence type="ECO:0000256" key="4">
    <source>
        <dbReference type="ARBA" id="ARBA00022821"/>
    </source>
</evidence>
<gene>
    <name evidence="11" type="ORF">ALMOND_2B013366</name>
    <name evidence="10" type="ORF">L3X38_040989</name>
</gene>
<dbReference type="InterPro" id="IPR003591">
    <property type="entry name" value="Leu-rich_rpt_typical-subtyp"/>
</dbReference>
<feature type="domain" description="Disease resistance N-terminal" evidence="7">
    <location>
        <begin position="6"/>
        <end position="87"/>
    </location>
</feature>
<dbReference type="PANTHER" id="PTHR36766">
    <property type="entry name" value="PLANT BROAD-SPECTRUM MILDEW RESISTANCE PROTEIN RPW8"/>
    <property type="match status" value="1"/>
</dbReference>
<dbReference type="InterPro" id="IPR001611">
    <property type="entry name" value="Leu-rich_rpt"/>
</dbReference>
<dbReference type="Proteomes" id="UP000327085">
    <property type="component" value="Unassembled WGS sequence"/>
</dbReference>
<dbReference type="AlphaFoldDB" id="A0A5E4GP83"/>
<keyword evidence="4" id="KW-0611">Plant defense</keyword>
<dbReference type="InterPro" id="IPR042197">
    <property type="entry name" value="Apaf_helical"/>
</dbReference>
<evidence type="ECO:0000259" key="9">
    <source>
        <dbReference type="Pfam" id="PF23598"/>
    </source>
</evidence>
<dbReference type="SMART" id="SM00369">
    <property type="entry name" value="LRR_TYP"/>
    <property type="match status" value="2"/>
</dbReference>
<evidence type="ECO:0000256" key="2">
    <source>
        <dbReference type="ARBA" id="ARBA00022737"/>
    </source>
</evidence>
<keyword evidence="13" id="KW-1185">Reference proteome</keyword>
<dbReference type="Gene3D" id="3.80.10.10">
    <property type="entry name" value="Ribonuclease Inhibitor"/>
    <property type="match status" value="3"/>
</dbReference>
<dbReference type="Pfam" id="PF00931">
    <property type="entry name" value="NB-ARC"/>
    <property type="match status" value="1"/>
</dbReference>
<dbReference type="InterPro" id="IPR058922">
    <property type="entry name" value="WHD_DRP"/>
</dbReference>
<dbReference type="Gene3D" id="1.20.5.4130">
    <property type="match status" value="1"/>
</dbReference>
<dbReference type="EMBL" id="JAJFAZ020000008">
    <property type="protein sequence ID" value="KAI5311816.1"/>
    <property type="molecule type" value="Genomic_DNA"/>
</dbReference>
<dbReference type="FunFam" id="1.10.10.10:FF:000322">
    <property type="entry name" value="Probable disease resistance protein At1g63360"/>
    <property type="match status" value="1"/>
</dbReference>
<evidence type="ECO:0000313" key="10">
    <source>
        <dbReference type="EMBL" id="KAI5311816.1"/>
    </source>
</evidence>
<evidence type="ECO:0000313" key="13">
    <source>
        <dbReference type="Proteomes" id="UP001054821"/>
    </source>
</evidence>